<comment type="caution">
    <text evidence="2">The sequence shown here is derived from an EMBL/GenBank/DDBJ whole genome shotgun (WGS) entry which is preliminary data.</text>
</comment>
<reference evidence="2 3" key="1">
    <citation type="submission" date="2024-01" db="EMBL/GenBank/DDBJ databases">
        <title>The genomes of 5 underutilized Papilionoideae crops provide insights into root nodulation and disease resistanc.</title>
        <authorList>
            <person name="Yuan L."/>
        </authorList>
    </citation>
    <scope>NUCLEOTIDE SEQUENCE [LARGE SCALE GENOMIC DNA]</scope>
    <source>
        <strain evidence="2">ZHUSHIDOU_FW_LH</strain>
        <tissue evidence="2">Leaf</tissue>
    </source>
</reference>
<keyword evidence="1" id="KW-1133">Transmembrane helix</keyword>
<organism evidence="2 3">
    <name type="scientific">Crotalaria pallida</name>
    <name type="common">Smooth rattlebox</name>
    <name type="synonym">Crotalaria striata</name>
    <dbReference type="NCBI Taxonomy" id="3830"/>
    <lineage>
        <taxon>Eukaryota</taxon>
        <taxon>Viridiplantae</taxon>
        <taxon>Streptophyta</taxon>
        <taxon>Embryophyta</taxon>
        <taxon>Tracheophyta</taxon>
        <taxon>Spermatophyta</taxon>
        <taxon>Magnoliopsida</taxon>
        <taxon>eudicotyledons</taxon>
        <taxon>Gunneridae</taxon>
        <taxon>Pentapetalae</taxon>
        <taxon>rosids</taxon>
        <taxon>fabids</taxon>
        <taxon>Fabales</taxon>
        <taxon>Fabaceae</taxon>
        <taxon>Papilionoideae</taxon>
        <taxon>50 kb inversion clade</taxon>
        <taxon>genistoids sensu lato</taxon>
        <taxon>core genistoids</taxon>
        <taxon>Crotalarieae</taxon>
        <taxon>Crotalaria</taxon>
    </lineage>
</organism>
<keyword evidence="1" id="KW-0472">Membrane</keyword>
<proteinExistence type="predicted"/>
<feature type="transmembrane region" description="Helical" evidence="1">
    <location>
        <begin position="96"/>
        <end position="119"/>
    </location>
</feature>
<dbReference type="AlphaFoldDB" id="A0AAN9HP26"/>
<keyword evidence="1" id="KW-0812">Transmembrane</keyword>
<keyword evidence="3" id="KW-1185">Reference proteome</keyword>
<accession>A0AAN9HP26</accession>
<dbReference type="Proteomes" id="UP001372338">
    <property type="component" value="Unassembled WGS sequence"/>
</dbReference>
<evidence type="ECO:0000313" key="2">
    <source>
        <dbReference type="EMBL" id="KAK7243944.1"/>
    </source>
</evidence>
<sequence length="121" mass="13795">MVGPFFTATTNCINSSKPRLLARWFTASRRRWLPFWFGASSRRRSLVVSLHSSLLTDLSSRKWNILLIFRPLNYFTLVVGFDCVDRSQMKQSQNVQHVAVILGLLIAGITVGTVVIFSLRH</sequence>
<dbReference type="EMBL" id="JAYWIO010000008">
    <property type="protein sequence ID" value="KAK7243944.1"/>
    <property type="molecule type" value="Genomic_DNA"/>
</dbReference>
<evidence type="ECO:0000256" key="1">
    <source>
        <dbReference type="SAM" id="Phobius"/>
    </source>
</evidence>
<protein>
    <submittedName>
        <fullName evidence="2">Uncharacterized protein</fullName>
    </submittedName>
</protein>
<evidence type="ECO:0000313" key="3">
    <source>
        <dbReference type="Proteomes" id="UP001372338"/>
    </source>
</evidence>
<gene>
    <name evidence="2" type="ORF">RIF29_38758</name>
</gene>
<name>A0AAN9HP26_CROPI</name>